<dbReference type="STRING" id="1392247.A0A3N4KGA0"/>
<dbReference type="GO" id="GO:0008270">
    <property type="term" value="F:zinc ion binding"/>
    <property type="evidence" value="ECO:0007669"/>
    <property type="project" value="InterPro"/>
</dbReference>
<keyword evidence="4" id="KW-0539">Nucleus</keyword>
<dbReference type="Proteomes" id="UP000277580">
    <property type="component" value="Unassembled WGS sequence"/>
</dbReference>
<gene>
    <name evidence="6" type="ORF">P167DRAFT_607863</name>
</gene>
<evidence type="ECO:0000313" key="6">
    <source>
        <dbReference type="EMBL" id="RPB09517.1"/>
    </source>
</evidence>
<evidence type="ECO:0000259" key="5">
    <source>
        <dbReference type="PROSITE" id="PS50048"/>
    </source>
</evidence>
<dbReference type="InterPro" id="IPR007219">
    <property type="entry name" value="XnlR_reg_dom"/>
</dbReference>
<dbReference type="PROSITE" id="PS50048">
    <property type="entry name" value="ZN2_CY6_FUNGAL_2"/>
    <property type="match status" value="1"/>
</dbReference>
<dbReference type="GO" id="GO:0005634">
    <property type="term" value="C:nucleus"/>
    <property type="evidence" value="ECO:0007669"/>
    <property type="project" value="TreeGrafter"/>
</dbReference>
<accession>A0A3N4KGA0</accession>
<dbReference type="AlphaFoldDB" id="A0A3N4KGA0"/>
<dbReference type="InParanoid" id="A0A3N4KGA0"/>
<dbReference type="EMBL" id="ML119151">
    <property type="protein sequence ID" value="RPB09517.1"/>
    <property type="molecule type" value="Genomic_DNA"/>
</dbReference>
<feature type="domain" description="Zn(2)-C6 fungal-type" evidence="5">
    <location>
        <begin position="18"/>
        <end position="47"/>
    </location>
</feature>
<keyword evidence="3" id="KW-0804">Transcription</keyword>
<evidence type="ECO:0000313" key="7">
    <source>
        <dbReference type="Proteomes" id="UP000277580"/>
    </source>
</evidence>
<dbReference type="InterPro" id="IPR036864">
    <property type="entry name" value="Zn2-C6_fun-type_DNA-bd_sf"/>
</dbReference>
<dbReference type="PANTHER" id="PTHR47424">
    <property type="entry name" value="REGULATORY PROTEIN GAL4"/>
    <property type="match status" value="1"/>
</dbReference>
<evidence type="ECO:0000256" key="4">
    <source>
        <dbReference type="ARBA" id="ARBA00023242"/>
    </source>
</evidence>
<dbReference type="SMART" id="SM00066">
    <property type="entry name" value="GAL4"/>
    <property type="match status" value="1"/>
</dbReference>
<dbReference type="GO" id="GO:0000978">
    <property type="term" value="F:RNA polymerase II cis-regulatory region sequence-specific DNA binding"/>
    <property type="evidence" value="ECO:0007669"/>
    <property type="project" value="TreeGrafter"/>
</dbReference>
<name>A0A3N4KGA0_9PEZI</name>
<sequence length="663" mass="73464">MPAERRNRASPANTTVWACTECKRRKGKCSGETPCAFCQKSNRTCTYEARPVRLPLTRKNLDYLQARCAKLETLLRTLDPSIDIDALLSSPDCNSSDDGDIAAEQYGDGDLEEMLPESENVCGFEWHEREINELSDGMASLNVDSRDVGYLGTSSGAALLRTVHRLISRQSSSPQPLLLTPTPSISRIAQSLTTTLTASFLIDAYFEHYHPSYPLIHEPSFRNACNNLSTLPPSSSFRLVHGMVLTLGAFTAYDGSNGDEMDVDMRIWTAVRGGLSMASILESGTLERVQALAMMGQYLQKRDRPNTGYNMMGTAVRMGFGLGLHHEGYRCVRETLGRERRRRVWWLLYIFDVGASITFGRPAVVSDRASTRIPANVDDAELTSPTSHLPPATSGITTYTAMIAHASLVRLAARIHSYFISRQYHNQLSRELVHAFDTQIHTWHTSLPPFFTSPAATVPAWFREPRAVVLWKELNLRMIMYKRFLPLLQKGKRQLPDRDAAVCISLALETIASVREYVKAETLRRGGAWYCTYFVFQAALVLVIAVLRTEEQEAVWVEGLESAEVCLDAARGCLGDGAGRCLDVLRRVGRLWKGGDEEVVLEGSSNLLVGMEEWSGGIGMDGLGIEGIGGFDAADAVDLEGWMSMADQGYEDLLDANLFTSDT</sequence>
<keyword evidence="2" id="KW-0805">Transcription regulation</keyword>
<dbReference type="OrthoDB" id="2283488at2759"/>
<dbReference type="GO" id="GO:0006351">
    <property type="term" value="P:DNA-templated transcription"/>
    <property type="evidence" value="ECO:0007669"/>
    <property type="project" value="InterPro"/>
</dbReference>
<protein>
    <recommendedName>
        <fullName evidence="5">Zn(2)-C6 fungal-type domain-containing protein</fullName>
    </recommendedName>
</protein>
<dbReference type="CDD" id="cd00067">
    <property type="entry name" value="GAL4"/>
    <property type="match status" value="1"/>
</dbReference>
<dbReference type="GO" id="GO:0000981">
    <property type="term" value="F:DNA-binding transcription factor activity, RNA polymerase II-specific"/>
    <property type="evidence" value="ECO:0007669"/>
    <property type="project" value="InterPro"/>
</dbReference>
<dbReference type="Pfam" id="PF00172">
    <property type="entry name" value="Zn_clus"/>
    <property type="match status" value="1"/>
</dbReference>
<organism evidence="6 7">
    <name type="scientific">Morchella conica CCBAS932</name>
    <dbReference type="NCBI Taxonomy" id="1392247"/>
    <lineage>
        <taxon>Eukaryota</taxon>
        <taxon>Fungi</taxon>
        <taxon>Dikarya</taxon>
        <taxon>Ascomycota</taxon>
        <taxon>Pezizomycotina</taxon>
        <taxon>Pezizomycetes</taxon>
        <taxon>Pezizales</taxon>
        <taxon>Morchellaceae</taxon>
        <taxon>Morchella</taxon>
    </lineage>
</organism>
<keyword evidence="7" id="KW-1185">Reference proteome</keyword>
<dbReference type="SUPFAM" id="SSF57701">
    <property type="entry name" value="Zn2/Cys6 DNA-binding domain"/>
    <property type="match status" value="1"/>
</dbReference>
<keyword evidence="1" id="KW-0479">Metal-binding</keyword>
<dbReference type="SMART" id="SM00906">
    <property type="entry name" value="Fungal_trans"/>
    <property type="match status" value="1"/>
</dbReference>
<dbReference type="CDD" id="cd12148">
    <property type="entry name" value="fungal_TF_MHR"/>
    <property type="match status" value="1"/>
</dbReference>
<dbReference type="Gene3D" id="4.10.240.10">
    <property type="entry name" value="Zn(2)-C6 fungal-type DNA-binding domain"/>
    <property type="match status" value="1"/>
</dbReference>
<dbReference type="InterPro" id="IPR051127">
    <property type="entry name" value="Fungal_SecMet_Regulators"/>
</dbReference>
<dbReference type="FunCoup" id="A0A3N4KGA0">
    <property type="interactions" value="720"/>
</dbReference>
<reference evidence="6 7" key="1">
    <citation type="journal article" date="2018" name="Nat. Ecol. Evol.">
        <title>Pezizomycetes genomes reveal the molecular basis of ectomycorrhizal truffle lifestyle.</title>
        <authorList>
            <person name="Murat C."/>
            <person name="Payen T."/>
            <person name="Noel B."/>
            <person name="Kuo A."/>
            <person name="Morin E."/>
            <person name="Chen J."/>
            <person name="Kohler A."/>
            <person name="Krizsan K."/>
            <person name="Balestrini R."/>
            <person name="Da Silva C."/>
            <person name="Montanini B."/>
            <person name="Hainaut M."/>
            <person name="Levati E."/>
            <person name="Barry K.W."/>
            <person name="Belfiori B."/>
            <person name="Cichocki N."/>
            <person name="Clum A."/>
            <person name="Dockter R.B."/>
            <person name="Fauchery L."/>
            <person name="Guy J."/>
            <person name="Iotti M."/>
            <person name="Le Tacon F."/>
            <person name="Lindquist E.A."/>
            <person name="Lipzen A."/>
            <person name="Malagnac F."/>
            <person name="Mello A."/>
            <person name="Molinier V."/>
            <person name="Miyauchi S."/>
            <person name="Poulain J."/>
            <person name="Riccioni C."/>
            <person name="Rubini A."/>
            <person name="Sitrit Y."/>
            <person name="Splivallo R."/>
            <person name="Traeger S."/>
            <person name="Wang M."/>
            <person name="Zifcakova L."/>
            <person name="Wipf D."/>
            <person name="Zambonelli A."/>
            <person name="Paolocci F."/>
            <person name="Nowrousian M."/>
            <person name="Ottonello S."/>
            <person name="Baldrian P."/>
            <person name="Spatafora J.W."/>
            <person name="Henrissat B."/>
            <person name="Nagy L.G."/>
            <person name="Aury J.M."/>
            <person name="Wincker P."/>
            <person name="Grigoriev I.V."/>
            <person name="Bonfante P."/>
            <person name="Martin F.M."/>
        </authorList>
    </citation>
    <scope>NUCLEOTIDE SEQUENCE [LARGE SCALE GENOMIC DNA]</scope>
    <source>
        <strain evidence="6 7">CCBAS932</strain>
    </source>
</reference>
<evidence type="ECO:0000256" key="2">
    <source>
        <dbReference type="ARBA" id="ARBA00023015"/>
    </source>
</evidence>
<evidence type="ECO:0000256" key="3">
    <source>
        <dbReference type="ARBA" id="ARBA00023163"/>
    </source>
</evidence>
<dbReference type="PROSITE" id="PS00463">
    <property type="entry name" value="ZN2_CY6_FUNGAL_1"/>
    <property type="match status" value="1"/>
</dbReference>
<dbReference type="InterPro" id="IPR001138">
    <property type="entry name" value="Zn2Cys6_DnaBD"/>
</dbReference>
<dbReference type="GO" id="GO:0000435">
    <property type="term" value="P:positive regulation of transcription from RNA polymerase II promoter by galactose"/>
    <property type="evidence" value="ECO:0007669"/>
    <property type="project" value="TreeGrafter"/>
</dbReference>
<proteinExistence type="predicted"/>
<evidence type="ECO:0000256" key="1">
    <source>
        <dbReference type="ARBA" id="ARBA00022723"/>
    </source>
</evidence>
<dbReference type="Pfam" id="PF04082">
    <property type="entry name" value="Fungal_trans"/>
    <property type="match status" value="1"/>
</dbReference>
<dbReference type="PANTHER" id="PTHR47424:SF2">
    <property type="entry name" value="TRANSCRIPTION FACTOR DOMAIN-CONTAINING PROTEIN-RELATED"/>
    <property type="match status" value="1"/>
</dbReference>